<evidence type="ECO:0000313" key="1">
    <source>
        <dbReference type="EMBL" id="ETO05124.1"/>
    </source>
</evidence>
<name>X6LU01_RETFI</name>
<gene>
    <name evidence="1" type="ORF">RFI_32273</name>
</gene>
<evidence type="ECO:0000313" key="2">
    <source>
        <dbReference type="Proteomes" id="UP000023152"/>
    </source>
</evidence>
<dbReference type="OrthoDB" id="2423195at2759"/>
<dbReference type="AlphaFoldDB" id="X6LU01"/>
<dbReference type="PANTHER" id="PTHR22605">
    <property type="entry name" value="RZ-TYPE DOMAIN-CONTAINING PROTEIN"/>
    <property type="match status" value="1"/>
</dbReference>
<dbReference type="Proteomes" id="UP000023152">
    <property type="component" value="Unassembled WGS sequence"/>
</dbReference>
<comment type="caution">
    <text evidence="1">The sequence shown here is derived from an EMBL/GenBank/DDBJ whole genome shotgun (WGS) entry which is preliminary data.</text>
</comment>
<dbReference type="InterPro" id="IPR031248">
    <property type="entry name" value="RNF213"/>
</dbReference>
<dbReference type="EMBL" id="ASPP01028510">
    <property type="protein sequence ID" value="ETO05124.1"/>
    <property type="molecule type" value="Genomic_DNA"/>
</dbReference>
<dbReference type="OMA" id="YWFQISK"/>
<accession>X6LU01</accession>
<organism evidence="1 2">
    <name type="scientific">Reticulomyxa filosa</name>
    <dbReference type="NCBI Taxonomy" id="46433"/>
    <lineage>
        <taxon>Eukaryota</taxon>
        <taxon>Sar</taxon>
        <taxon>Rhizaria</taxon>
        <taxon>Retaria</taxon>
        <taxon>Foraminifera</taxon>
        <taxon>Monothalamids</taxon>
        <taxon>Reticulomyxidae</taxon>
        <taxon>Reticulomyxa</taxon>
    </lineage>
</organism>
<dbReference type="GO" id="GO:0016887">
    <property type="term" value="F:ATP hydrolysis activity"/>
    <property type="evidence" value="ECO:0007669"/>
    <property type="project" value="InterPro"/>
</dbReference>
<keyword evidence="2" id="KW-1185">Reference proteome</keyword>
<dbReference type="GO" id="GO:0004842">
    <property type="term" value="F:ubiquitin-protein transferase activity"/>
    <property type="evidence" value="ECO:0007669"/>
    <property type="project" value="InterPro"/>
</dbReference>
<dbReference type="PANTHER" id="PTHR22605:SF1">
    <property type="entry name" value="RZ-TYPE DOMAIN-CONTAINING PROTEIN"/>
    <property type="match status" value="1"/>
</dbReference>
<reference evidence="1 2" key="1">
    <citation type="journal article" date="2013" name="Curr. Biol.">
        <title>The Genome of the Foraminiferan Reticulomyxa filosa.</title>
        <authorList>
            <person name="Glockner G."/>
            <person name="Hulsmann N."/>
            <person name="Schleicher M."/>
            <person name="Noegel A.A."/>
            <person name="Eichinger L."/>
            <person name="Gallinger C."/>
            <person name="Pawlowski J."/>
            <person name="Sierra R."/>
            <person name="Euteneuer U."/>
            <person name="Pillet L."/>
            <person name="Moustafa A."/>
            <person name="Platzer M."/>
            <person name="Groth M."/>
            <person name="Szafranski K."/>
            <person name="Schliwa M."/>
        </authorList>
    </citation>
    <scope>NUCLEOTIDE SEQUENCE [LARGE SCALE GENOMIC DNA]</scope>
</reference>
<proteinExistence type="predicted"/>
<protein>
    <submittedName>
        <fullName evidence="1">Uncharacterized protein</fullName>
    </submittedName>
</protein>
<sequence>MRNFGGIPASKLQGHLGAILEEVLGMEKSEISNKMSKWTPLECVRKNLMDTKSNNSPLLGDNYMISRHCMVISDLEHSWQVLLDQDVLKYDNEFLFGGCFPADRLTTITNYNHLNKIISCMEGGKTAVMYNLENIHESLYDMLNQRYQKRPSGQPYCRVALGSESRDCYVSENFKLVVIVMKSVAYSPEMPIAFLNRFEKQLISYESSLQPKVRAHIQEMRDKLSQAFGMRGGQLSDLFPGFCDDTIPSALCILAEEQHDEKYDEQKVGKNEETLNLTDIELKMLELFRPMCRPEKLIELAIQKKYRPSDDPAQPEHFPTLVLFF</sequence>